<dbReference type="PANTHER" id="PTHR45527:SF1">
    <property type="entry name" value="FATTY ACID SYNTHASE"/>
    <property type="match status" value="1"/>
</dbReference>
<dbReference type="Gene3D" id="3.40.50.12780">
    <property type="entry name" value="N-terminal domain of ligase-like"/>
    <property type="match status" value="1"/>
</dbReference>
<protein>
    <submittedName>
        <fullName evidence="5">Non-ribosomal peptide synthetase component F</fullName>
    </submittedName>
</protein>
<dbReference type="InterPro" id="IPR029058">
    <property type="entry name" value="AB_hydrolase_fold"/>
</dbReference>
<keyword evidence="6" id="KW-1185">Reference proteome</keyword>
<dbReference type="EMBL" id="SNXZ01000007">
    <property type="protein sequence ID" value="TDP93003.1"/>
    <property type="molecule type" value="Genomic_DNA"/>
</dbReference>
<evidence type="ECO:0000256" key="2">
    <source>
        <dbReference type="ARBA" id="ARBA00022450"/>
    </source>
</evidence>
<reference evidence="5 6" key="1">
    <citation type="submission" date="2019-03" db="EMBL/GenBank/DDBJ databases">
        <title>Genomic Encyclopedia of Type Strains, Phase IV (KMG-IV): sequencing the most valuable type-strain genomes for metagenomic binning, comparative biology and taxonomic classification.</title>
        <authorList>
            <person name="Goeker M."/>
        </authorList>
    </citation>
    <scope>NUCLEOTIDE SEQUENCE [LARGE SCALE GENOMIC DNA]</scope>
    <source>
        <strain evidence="5 6">DSM 45361</strain>
    </source>
</reference>
<dbReference type="Pfam" id="PF00550">
    <property type="entry name" value="PP-binding"/>
    <property type="match status" value="1"/>
</dbReference>
<dbReference type="SUPFAM" id="SSF47336">
    <property type="entry name" value="ACP-like"/>
    <property type="match status" value="1"/>
</dbReference>
<dbReference type="SMART" id="SM00823">
    <property type="entry name" value="PKS_PP"/>
    <property type="match status" value="1"/>
</dbReference>
<evidence type="ECO:0000313" key="5">
    <source>
        <dbReference type="EMBL" id="TDP93003.1"/>
    </source>
</evidence>
<dbReference type="Gene3D" id="3.30.559.30">
    <property type="entry name" value="Nonribosomal peptide synthetase, condensation domain"/>
    <property type="match status" value="1"/>
</dbReference>
<organism evidence="5 6">
    <name type="scientific">Labedaea rhizosphaerae</name>
    <dbReference type="NCBI Taxonomy" id="598644"/>
    <lineage>
        <taxon>Bacteria</taxon>
        <taxon>Bacillati</taxon>
        <taxon>Actinomycetota</taxon>
        <taxon>Actinomycetes</taxon>
        <taxon>Pseudonocardiales</taxon>
        <taxon>Pseudonocardiaceae</taxon>
        <taxon>Labedaea</taxon>
    </lineage>
</organism>
<dbReference type="InterPro" id="IPR009081">
    <property type="entry name" value="PP-bd_ACP"/>
</dbReference>
<dbReference type="InterPro" id="IPR023213">
    <property type="entry name" value="CAT-like_dom_sf"/>
</dbReference>
<feature type="domain" description="Carrier" evidence="4">
    <location>
        <begin position="871"/>
        <end position="947"/>
    </location>
</feature>
<dbReference type="GO" id="GO:0043041">
    <property type="term" value="P:amino acid activation for nonribosomal peptide biosynthetic process"/>
    <property type="evidence" value="ECO:0007669"/>
    <property type="project" value="TreeGrafter"/>
</dbReference>
<dbReference type="InterPro" id="IPR036736">
    <property type="entry name" value="ACP-like_sf"/>
</dbReference>
<dbReference type="Pfam" id="PF00501">
    <property type="entry name" value="AMP-binding"/>
    <property type="match status" value="1"/>
</dbReference>
<proteinExistence type="predicted"/>
<dbReference type="Gene3D" id="3.30.300.30">
    <property type="match status" value="1"/>
</dbReference>
<evidence type="ECO:0000256" key="3">
    <source>
        <dbReference type="ARBA" id="ARBA00022553"/>
    </source>
</evidence>
<name>A0A4R6S195_LABRH</name>
<dbReference type="GO" id="GO:0005737">
    <property type="term" value="C:cytoplasm"/>
    <property type="evidence" value="ECO:0007669"/>
    <property type="project" value="TreeGrafter"/>
</dbReference>
<keyword evidence="3" id="KW-0597">Phosphoprotein</keyword>
<dbReference type="CDD" id="cd19531">
    <property type="entry name" value="LCL_NRPS-like"/>
    <property type="match status" value="1"/>
</dbReference>
<sequence>MRYPVSFAQRRLLALEQNSPGDPAARLPYGVWLRGTIDHDALQRALDVLVARHAALRTVVVSSAGGPEQVVEDTGSVAVERAVLAEDDALSFALDLAARPFDLARGPLLRAALIETASDRSLFVLVAHRVVADEAGLAVLLDELSTVYHDPAVVLPRLWMDYGDYAVWQLDWLRGEELTRQVEPWRAQLRNAPRALAMPTDRPRRTVRSTRAAVATATIAPDTMAELAELARVSGTDPASAVLAGYAMALSRYARQRDLLIGVAVDGRVRPELVPVVGPFADTVPVRVRLGDTTFAELLAQVGGASAQVRASAELPYELLAAELDLAPPPVRFGGPGSDPGVLSAPRLPGVTAEDRIAFPRTTESDLNLIAADDGSLTLGYRTDLFHAPFATRLLRSVVTVLEHAARDPELPIADLPLLPAPEHPAPAVAVPDNGFDVLTTVCESSAAVTDGAGTVLMPVVRDRAARLARTLIDHGVGPGSRVGLCVGRGTGLLTAVLGVWWAGGAVVPLDPAHPLPWLRDRVRDADLRLLVADDAHGTPARSLGEVLTLNELGTAPAPPVAVDPDSLAYSVFVSTTRVDVTHRAVAAVLGALRGELGLGGDDRFLAVTTTAADLALLELVLPLVCGADLVIAADEARDGDRLRALVERSAATAMHATAYTWRLLTDHVPARLRLRLCTGEPDRGLAEALTSPGSALWHLYGHAGTAGWAAAIRAGERPVLLGGHRLGVLDERGTPVPIGVVGEVHVAGVATGDLGRWREDGGLARSGRTDGRVTVRGAPVDPGDVAAVLRAHDAVRDVVVVGVPRAGDTALVAYVAVDPEADREADLLAHVRAAVPEPMVPALVVVVPELDRDALPEPEWPAEPGEGKVRPRNPVEADLAGIWAELLGTTEPIGVHDNLFGFGGGSLAAVRFAARIADTYGVTLPMHSIVATPTIAQLAEIVSAAAPAAEPDTDLVALSDDELDDLLRAVLADRDRRRAVKGEGT</sequence>
<comment type="cofactor">
    <cofactor evidence="1">
        <name>pantetheine 4'-phosphate</name>
        <dbReference type="ChEBI" id="CHEBI:47942"/>
    </cofactor>
</comment>
<dbReference type="InterPro" id="IPR042099">
    <property type="entry name" value="ANL_N_sf"/>
</dbReference>
<dbReference type="InterPro" id="IPR001242">
    <property type="entry name" value="Condensation_dom"/>
</dbReference>
<dbReference type="PANTHER" id="PTHR45527">
    <property type="entry name" value="NONRIBOSOMAL PEPTIDE SYNTHETASE"/>
    <property type="match status" value="1"/>
</dbReference>
<gene>
    <name evidence="5" type="ORF">EV186_107238</name>
</gene>
<dbReference type="SUPFAM" id="SSF52777">
    <property type="entry name" value="CoA-dependent acyltransferases"/>
    <property type="match status" value="2"/>
</dbReference>
<evidence type="ECO:0000313" key="6">
    <source>
        <dbReference type="Proteomes" id="UP000295444"/>
    </source>
</evidence>
<dbReference type="Gene3D" id="3.40.50.1820">
    <property type="entry name" value="alpha/beta hydrolase"/>
    <property type="match status" value="1"/>
</dbReference>
<dbReference type="SUPFAM" id="SSF56801">
    <property type="entry name" value="Acetyl-CoA synthetase-like"/>
    <property type="match status" value="1"/>
</dbReference>
<comment type="caution">
    <text evidence="5">The sequence shown here is derived from an EMBL/GenBank/DDBJ whole genome shotgun (WGS) entry which is preliminary data.</text>
</comment>
<dbReference type="OrthoDB" id="3931141at2"/>
<dbReference type="InterPro" id="IPR000873">
    <property type="entry name" value="AMP-dep_synth/lig_dom"/>
</dbReference>
<evidence type="ECO:0000259" key="4">
    <source>
        <dbReference type="PROSITE" id="PS50075"/>
    </source>
</evidence>
<dbReference type="GO" id="GO:0031177">
    <property type="term" value="F:phosphopantetheine binding"/>
    <property type="evidence" value="ECO:0007669"/>
    <property type="project" value="InterPro"/>
</dbReference>
<dbReference type="GO" id="GO:0003824">
    <property type="term" value="F:catalytic activity"/>
    <property type="evidence" value="ECO:0007669"/>
    <property type="project" value="InterPro"/>
</dbReference>
<keyword evidence="2" id="KW-0596">Phosphopantetheine</keyword>
<dbReference type="Pfam" id="PF00668">
    <property type="entry name" value="Condensation"/>
    <property type="match status" value="1"/>
</dbReference>
<dbReference type="InterPro" id="IPR025110">
    <property type="entry name" value="AMP-bd_C"/>
</dbReference>
<dbReference type="InterPro" id="IPR045851">
    <property type="entry name" value="AMP-bd_C_sf"/>
</dbReference>
<dbReference type="GO" id="GO:0008610">
    <property type="term" value="P:lipid biosynthetic process"/>
    <property type="evidence" value="ECO:0007669"/>
    <property type="project" value="UniProtKB-ARBA"/>
</dbReference>
<dbReference type="InterPro" id="IPR020806">
    <property type="entry name" value="PKS_PP-bd"/>
</dbReference>
<dbReference type="Gene3D" id="3.30.559.10">
    <property type="entry name" value="Chloramphenicol acetyltransferase-like domain"/>
    <property type="match status" value="1"/>
</dbReference>
<evidence type="ECO:0000256" key="1">
    <source>
        <dbReference type="ARBA" id="ARBA00001957"/>
    </source>
</evidence>
<accession>A0A4R6S195</accession>
<dbReference type="Pfam" id="PF13193">
    <property type="entry name" value="AMP-binding_C"/>
    <property type="match status" value="1"/>
</dbReference>
<dbReference type="RefSeq" id="WP_133853337.1">
    <property type="nucleotide sequence ID" value="NZ_SNXZ01000007.1"/>
</dbReference>
<dbReference type="AlphaFoldDB" id="A0A4R6S195"/>
<dbReference type="PROSITE" id="PS50075">
    <property type="entry name" value="CARRIER"/>
    <property type="match status" value="1"/>
</dbReference>
<dbReference type="Proteomes" id="UP000295444">
    <property type="component" value="Unassembled WGS sequence"/>
</dbReference>
<dbReference type="GO" id="GO:0044550">
    <property type="term" value="P:secondary metabolite biosynthetic process"/>
    <property type="evidence" value="ECO:0007669"/>
    <property type="project" value="TreeGrafter"/>
</dbReference>